<dbReference type="AlphaFoldDB" id="A0A401GEA2"/>
<dbReference type="GO" id="GO:0005634">
    <property type="term" value="C:nucleus"/>
    <property type="evidence" value="ECO:0007669"/>
    <property type="project" value="UniProtKB-SubCell"/>
</dbReference>
<feature type="region of interest" description="Disordered" evidence="6">
    <location>
        <begin position="1"/>
        <end position="21"/>
    </location>
</feature>
<feature type="region of interest" description="Disordered" evidence="6">
    <location>
        <begin position="79"/>
        <end position="134"/>
    </location>
</feature>
<dbReference type="EMBL" id="BFAD01000003">
    <property type="protein sequence ID" value="GBE80506.1"/>
    <property type="molecule type" value="Genomic_DNA"/>
</dbReference>
<dbReference type="Pfam" id="PF00172">
    <property type="entry name" value="Zn_clus"/>
    <property type="match status" value="1"/>
</dbReference>
<dbReference type="Proteomes" id="UP000287166">
    <property type="component" value="Unassembled WGS sequence"/>
</dbReference>
<dbReference type="InterPro" id="IPR050815">
    <property type="entry name" value="TF_fung"/>
</dbReference>
<dbReference type="InParanoid" id="A0A401GEA2"/>
<evidence type="ECO:0000256" key="3">
    <source>
        <dbReference type="ARBA" id="ARBA00023015"/>
    </source>
</evidence>
<dbReference type="CDD" id="cd14725">
    <property type="entry name" value="ZIP_Gal4-like_2"/>
    <property type="match status" value="1"/>
</dbReference>
<evidence type="ECO:0000256" key="4">
    <source>
        <dbReference type="ARBA" id="ARBA00023163"/>
    </source>
</evidence>
<protein>
    <recommendedName>
        <fullName evidence="7">Zn(2)-C6 fungal-type domain-containing protein</fullName>
    </recommendedName>
</protein>
<organism evidence="8 9">
    <name type="scientific">Sparassis crispa</name>
    <dbReference type="NCBI Taxonomy" id="139825"/>
    <lineage>
        <taxon>Eukaryota</taxon>
        <taxon>Fungi</taxon>
        <taxon>Dikarya</taxon>
        <taxon>Basidiomycota</taxon>
        <taxon>Agaricomycotina</taxon>
        <taxon>Agaricomycetes</taxon>
        <taxon>Polyporales</taxon>
        <taxon>Sparassidaceae</taxon>
        <taxon>Sparassis</taxon>
    </lineage>
</organism>
<keyword evidence="9" id="KW-1185">Reference proteome</keyword>
<dbReference type="CDD" id="cd00067">
    <property type="entry name" value="GAL4"/>
    <property type="match status" value="1"/>
</dbReference>
<dbReference type="PANTHER" id="PTHR47338:SF29">
    <property type="entry name" value="ZN(2)-C6 FUNGAL-TYPE DOMAIN-CONTAINING PROTEIN"/>
    <property type="match status" value="1"/>
</dbReference>
<dbReference type="GO" id="GO:0003677">
    <property type="term" value="F:DNA binding"/>
    <property type="evidence" value="ECO:0007669"/>
    <property type="project" value="InterPro"/>
</dbReference>
<evidence type="ECO:0000256" key="1">
    <source>
        <dbReference type="ARBA" id="ARBA00004123"/>
    </source>
</evidence>
<dbReference type="PROSITE" id="PS00463">
    <property type="entry name" value="ZN2_CY6_FUNGAL_1"/>
    <property type="match status" value="1"/>
</dbReference>
<dbReference type="SMART" id="SM00066">
    <property type="entry name" value="GAL4"/>
    <property type="match status" value="1"/>
</dbReference>
<dbReference type="InterPro" id="IPR036864">
    <property type="entry name" value="Zn2-C6_fun-type_DNA-bd_sf"/>
</dbReference>
<dbReference type="GO" id="GO:0000981">
    <property type="term" value="F:DNA-binding transcription factor activity, RNA polymerase II-specific"/>
    <property type="evidence" value="ECO:0007669"/>
    <property type="project" value="InterPro"/>
</dbReference>
<sequence>MAEKQITNSSPGPSSSTLQRGKACLRCRKRKMRCDGAKPACQQCVRAKKADGCEYDDGKGKTRTQLMREHIARLESRIKELETNETSTPSVTLFDPHAPSPYYSESSGSSSHGSPGNISLSASTSPVPYGPDEIRSTMVSPLTVKYPDMDSSWEAQWDQMTNFASGSQVSDAYRASEEPPVELAQMLLELFLPHRHQCGLEVHIGRMRESLGLPPSEQRHPALMNTIYLWACYLSRPESLCEHEPVYLSRALSAMNEAIQYPTKVVDIIQASCLLSMYYLSNGRLFEGNYYASAAASLALQYRLHQIDSDELSAHPGIGLWEPTFSLEPEKDPIERGERILTFWQVYSLDRCWSVALRRPPIIPDNDHPSTRITTPWPQRMEEYESGDLEGSSGNGTIFDFLAHQAQTSSLVGGFSTIALRAKASVLFEAADRLSSSFMRLPASNTMMDEFRVLEHTITRFTATLLPLHQLSAAVPEEKFTLIVVHSLAHAAMIHLHAPFVERDPISREKCARAARAMMLVTKHIAELDFDFLEPIVGPCWLSGAKVLESELIRLQASWPPPNMMEIRGELGGFLFVLTKLSARFPLLGYEAAKVQSSLEGK</sequence>
<dbReference type="Gene3D" id="4.10.240.10">
    <property type="entry name" value="Zn(2)-C6 fungal-type DNA-binding domain"/>
    <property type="match status" value="1"/>
</dbReference>
<reference evidence="8 9" key="1">
    <citation type="journal article" date="2018" name="Sci. Rep.">
        <title>Genome sequence of the cauliflower mushroom Sparassis crispa (Hanabiratake) and its association with beneficial usage.</title>
        <authorList>
            <person name="Kiyama R."/>
            <person name="Furutani Y."/>
            <person name="Kawaguchi K."/>
            <person name="Nakanishi T."/>
        </authorList>
    </citation>
    <scope>NUCLEOTIDE SEQUENCE [LARGE SCALE GENOMIC DNA]</scope>
</reference>
<dbReference type="STRING" id="139825.A0A401GEA2"/>
<keyword evidence="4" id="KW-0804">Transcription</keyword>
<proteinExistence type="predicted"/>
<dbReference type="GO" id="GO:0006351">
    <property type="term" value="P:DNA-templated transcription"/>
    <property type="evidence" value="ECO:0007669"/>
    <property type="project" value="InterPro"/>
</dbReference>
<dbReference type="PANTHER" id="PTHR47338">
    <property type="entry name" value="ZN(II)2CYS6 TRANSCRIPTION FACTOR (EUROFUNG)-RELATED"/>
    <property type="match status" value="1"/>
</dbReference>
<evidence type="ECO:0000313" key="8">
    <source>
        <dbReference type="EMBL" id="GBE80506.1"/>
    </source>
</evidence>
<feature type="compositionally biased region" description="Polar residues" evidence="6">
    <location>
        <begin position="1"/>
        <end position="19"/>
    </location>
</feature>
<dbReference type="GO" id="GO:0008270">
    <property type="term" value="F:zinc ion binding"/>
    <property type="evidence" value="ECO:0007669"/>
    <property type="project" value="InterPro"/>
</dbReference>
<feature type="domain" description="Zn(2)-C6 fungal-type" evidence="7">
    <location>
        <begin position="23"/>
        <end position="55"/>
    </location>
</feature>
<keyword evidence="2" id="KW-0479">Metal-binding</keyword>
<dbReference type="InterPro" id="IPR001138">
    <property type="entry name" value="Zn2Cys6_DnaBD"/>
</dbReference>
<dbReference type="Pfam" id="PF04082">
    <property type="entry name" value="Fungal_trans"/>
    <property type="match status" value="1"/>
</dbReference>
<comment type="caution">
    <text evidence="8">The sequence shown here is derived from an EMBL/GenBank/DDBJ whole genome shotgun (WGS) entry which is preliminary data.</text>
</comment>
<evidence type="ECO:0000256" key="2">
    <source>
        <dbReference type="ARBA" id="ARBA00022723"/>
    </source>
</evidence>
<dbReference type="RefSeq" id="XP_027611419.1">
    <property type="nucleotide sequence ID" value="XM_027755618.1"/>
</dbReference>
<dbReference type="CDD" id="cd12148">
    <property type="entry name" value="fungal_TF_MHR"/>
    <property type="match status" value="1"/>
</dbReference>
<feature type="compositionally biased region" description="Low complexity" evidence="6">
    <location>
        <begin position="100"/>
        <end position="121"/>
    </location>
</feature>
<dbReference type="GeneID" id="38777423"/>
<dbReference type="InterPro" id="IPR007219">
    <property type="entry name" value="XnlR_reg_dom"/>
</dbReference>
<evidence type="ECO:0000256" key="5">
    <source>
        <dbReference type="ARBA" id="ARBA00023242"/>
    </source>
</evidence>
<keyword evidence="3" id="KW-0805">Transcription regulation</keyword>
<evidence type="ECO:0000256" key="6">
    <source>
        <dbReference type="SAM" id="MobiDB-lite"/>
    </source>
</evidence>
<gene>
    <name evidence="8" type="ORF">SCP_0302210</name>
</gene>
<accession>A0A401GEA2</accession>
<keyword evidence="5" id="KW-0539">Nucleus</keyword>
<name>A0A401GEA2_9APHY</name>
<comment type="subcellular location">
    <subcellularLocation>
        <location evidence="1">Nucleus</location>
    </subcellularLocation>
</comment>
<evidence type="ECO:0000259" key="7">
    <source>
        <dbReference type="PROSITE" id="PS50048"/>
    </source>
</evidence>
<dbReference type="OrthoDB" id="2123952at2759"/>
<evidence type="ECO:0000313" key="9">
    <source>
        <dbReference type="Proteomes" id="UP000287166"/>
    </source>
</evidence>
<dbReference type="SUPFAM" id="SSF57701">
    <property type="entry name" value="Zn2/Cys6 DNA-binding domain"/>
    <property type="match status" value="1"/>
</dbReference>
<dbReference type="PROSITE" id="PS50048">
    <property type="entry name" value="ZN2_CY6_FUNGAL_2"/>
    <property type="match status" value="1"/>
</dbReference>